<evidence type="ECO:0000259" key="11">
    <source>
        <dbReference type="Pfam" id="PF00108"/>
    </source>
</evidence>
<feature type="active site" description="Proton acceptor" evidence="9">
    <location>
        <position position="360"/>
    </location>
</feature>
<dbReference type="InterPro" id="IPR020613">
    <property type="entry name" value="Thiolase_CS"/>
</dbReference>
<protein>
    <submittedName>
        <fullName evidence="13">Acetyl-CoA C-acetyltransferase</fullName>
        <ecNumber evidence="13">2.3.1.9</ecNumber>
    </submittedName>
</protein>
<sequence length="405" mass="42074">MPEAVIVATARSPIGRAVKGSLKDMRPDDLAVQMVQAVLAKVPELDPREIDDLMLGVGQPAGEAGNNLGRAVSVLAGMDHLPGTTVNRYCSSSLQTTRMALHAIRAGEGDAFLSVGVETVSRYFKGNADGLPDTQNPLFDDAQARTEKLAAGGEAWQDPRDGGALPDLYIAMGQTAENVAQVNGVTRADQDAFGVRSQNRAEQAIADGFWAKDITPVTLPDGTVVSADDGPRAGVTLEAVSALKPVFRPDGTVTAGNCCPLNDGAAAVMIMSDTKAKQLGLTPLARIVSTGVSGLSPEIMGLGPVDASRQALARAGLSIDDIDLVEINEAFAAQVLASARELGIAEDRLNVNGGAIAIGHPFGMTGARITSTLINSLQHHDKQFGLETMCVGGGQGMAMVLERLS</sequence>
<dbReference type="InterPro" id="IPR002155">
    <property type="entry name" value="Thiolase"/>
</dbReference>
<evidence type="ECO:0000313" key="14">
    <source>
        <dbReference type="Proteomes" id="UP000577707"/>
    </source>
</evidence>
<dbReference type="CDD" id="cd00751">
    <property type="entry name" value="thiolase"/>
    <property type="match status" value="1"/>
</dbReference>
<evidence type="ECO:0000256" key="5">
    <source>
        <dbReference type="ARBA" id="ARBA00022946"/>
    </source>
</evidence>
<keyword evidence="5" id="KW-0809">Transit peptide</keyword>
<evidence type="ECO:0000256" key="3">
    <source>
        <dbReference type="ARBA" id="ARBA00022679"/>
    </source>
</evidence>
<dbReference type="GO" id="GO:0005737">
    <property type="term" value="C:cytoplasm"/>
    <property type="evidence" value="ECO:0007669"/>
    <property type="project" value="UniProtKB-ARBA"/>
</dbReference>
<feature type="active site" description="Proton acceptor" evidence="9">
    <location>
        <position position="390"/>
    </location>
</feature>
<name>A0A7W5F899_9ACTN</name>
<feature type="active site" description="Acyl-thioester intermediate" evidence="9">
    <location>
        <position position="90"/>
    </location>
</feature>
<dbReference type="SUPFAM" id="SSF53901">
    <property type="entry name" value="Thiolase-like"/>
    <property type="match status" value="2"/>
</dbReference>
<proteinExistence type="inferred from homology"/>
<organism evidence="13 14">
    <name type="scientific">Nocardioides albus</name>
    <dbReference type="NCBI Taxonomy" id="1841"/>
    <lineage>
        <taxon>Bacteria</taxon>
        <taxon>Bacillati</taxon>
        <taxon>Actinomycetota</taxon>
        <taxon>Actinomycetes</taxon>
        <taxon>Propionibacteriales</taxon>
        <taxon>Nocardioidaceae</taxon>
        <taxon>Nocardioides</taxon>
    </lineage>
</organism>
<reference evidence="13 14" key="1">
    <citation type="submission" date="2020-08" db="EMBL/GenBank/DDBJ databases">
        <title>Genomic Encyclopedia of Type Strains, Phase III (KMG-III): the genomes of soil and plant-associated and newly described type strains.</title>
        <authorList>
            <person name="Whitman W."/>
        </authorList>
    </citation>
    <scope>NUCLEOTIDE SEQUENCE [LARGE SCALE GENOMIC DNA]</scope>
    <source>
        <strain evidence="13 14">CECT 3302</strain>
    </source>
</reference>
<dbReference type="InterPro" id="IPR020617">
    <property type="entry name" value="Thiolase_C"/>
</dbReference>
<evidence type="ECO:0000256" key="10">
    <source>
        <dbReference type="RuleBase" id="RU003557"/>
    </source>
</evidence>
<dbReference type="RefSeq" id="WP_183544689.1">
    <property type="nucleotide sequence ID" value="NZ_BMQT01000002.1"/>
</dbReference>
<keyword evidence="7" id="KW-0576">Peroxisome</keyword>
<dbReference type="GO" id="GO:0006635">
    <property type="term" value="P:fatty acid beta-oxidation"/>
    <property type="evidence" value="ECO:0007669"/>
    <property type="project" value="TreeGrafter"/>
</dbReference>
<feature type="domain" description="Thiolase C-terminal" evidence="12">
    <location>
        <begin position="281"/>
        <end position="403"/>
    </location>
</feature>
<evidence type="ECO:0000256" key="6">
    <source>
        <dbReference type="ARBA" id="ARBA00023098"/>
    </source>
</evidence>
<dbReference type="PIRSF" id="PIRSF000429">
    <property type="entry name" value="Ac-CoA_Ac_transf"/>
    <property type="match status" value="1"/>
</dbReference>
<keyword evidence="3 10" id="KW-0808">Transferase</keyword>
<evidence type="ECO:0000259" key="12">
    <source>
        <dbReference type="Pfam" id="PF02803"/>
    </source>
</evidence>
<dbReference type="PANTHER" id="PTHR43853">
    <property type="entry name" value="3-KETOACYL-COA THIOLASE, PEROXISOMAL"/>
    <property type="match status" value="1"/>
</dbReference>
<dbReference type="InterPro" id="IPR020616">
    <property type="entry name" value="Thiolase_N"/>
</dbReference>
<dbReference type="EMBL" id="JACHXG010000004">
    <property type="protein sequence ID" value="MBB3089019.1"/>
    <property type="molecule type" value="Genomic_DNA"/>
</dbReference>
<dbReference type="InterPro" id="IPR016039">
    <property type="entry name" value="Thiolase-like"/>
</dbReference>
<evidence type="ECO:0000313" key="13">
    <source>
        <dbReference type="EMBL" id="MBB3089019.1"/>
    </source>
</evidence>
<dbReference type="Pfam" id="PF00108">
    <property type="entry name" value="Thiolase_N"/>
    <property type="match status" value="1"/>
</dbReference>
<dbReference type="EC" id="2.3.1.9" evidence="13"/>
<evidence type="ECO:0000256" key="9">
    <source>
        <dbReference type="PIRSR" id="PIRSR000429-1"/>
    </source>
</evidence>
<evidence type="ECO:0000256" key="4">
    <source>
        <dbReference type="ARBA" id="ARBA00022832"/>
    </source>
</evidence>
<keyword evidence="4" id="KW-0276">Fatty acid metabolism</keyword>
<feature type="domain" description="Thiolase N-terminal" evidence="11">
    <location>
        <begin position="5"/>
        <end position="273"/>
    </location>
</feature>
<evidence type="ECO:0000256" key="2">
    <source>
        <dbReference type="ARBA" id="ARBA00010982"/>
    </source>
</evidence>
<comment type="similarity">
    <text evidence="2 10">Belongs to the thiolase-like superfamily. Thiolase family.</text>
</comment>
<dbReference type="Proteomes" id="UP000577707">
    <property type="component" value="Unassembled WGS sequence"/>
</dbReference>
<dbReference type="Gene3D" id="3.40.47.10">
    <property type="match status" value="1"/>
</dbReference>
<dbReference type="InterPro" id="IPR050215">
    <property type="entry name" value="Thiolase-like_sf_Thiolase"/>
</dbReference>
<evidence type="ECO:0000256" key="7">
    <source>
        <dbReference type="ARBA" id="ARBA00023140"/>
    </source>
</evidence>
<comment type="caution">
    <text evidence="13">The sequence shown here is derived from an EMBL/GenBank/DDBJ whole genome shotgun (WGS) entry which is preliminary data.</text>
</comment>
<dbReference type="NCBIfam" id="NF005890">
    <property type="entry name" value="PRK07851.1"/>
    <property type="match status" value="1"/>
</dbReference>
<keyword evidence="14" id="KW-1185">Reference proteome</keyword>
<accession>A0A7W5F899</accession>
<evidence type="ECO:0000256" key="1">
    <source>
        <dbReference type="ARBA" id="ARBA00004275"/>
    </source>
</evidence>
<dbReference type="Pfam" id="PF02803">
    <property type="entry name" value="Thiolase_C"/>
    <property type="match status" value="1"/>
</dbReference>
<dbReference type="NCBIfam" id="TIGR01930">
    <property type="entry name" value="AcCoA-C-Actrans"/>
    <property type="match status" value="1"/>
</dbReference>
<comment type="subcellular location">
    <subcellularLocation>
        <location evidence="1">Peroxisome</location>
    </subcellularLocation>
</comment>
<keyword evidence="8 10" id="KW-0012">Acyltransferase</keyword>
<dbReference type="AlphaFoldDB" id="A0A7W5F899"/>
<gene>
    <name evidence="13" type="ORF">FHS12_001965</name>
</gene>
<keyword evidence="6" id="KW-0443">Lipid metabolism</keyword>
<dbReference type="PROSITE" id="PS00737">
    <property type="entry name" value="THIOLASE_2"/>
    <property type="match status" value="1"/>
</dbReference>
<dbReference type="FunFam" id="3.40.47.10:FF:000013">
    <property type="entry name" value="Acetyl-CoA acetyltransferase"/>
    <property type="match status" value="1"/>
</dbReference>
<dbReference type="GO" id="GO:0003985">
    <property type="term" value="F:acetyl-CoA C-acetyltransferase activity"/>
    <property type="evidence" value="ECO:0007669"/>
    <property type="project" value="UniProtKB-EC"/>
</dbReference>
<evidence type="ECO:0000256" key="8">
    <source>
        <dbReference type="ARBA" id="ARBA00023315"/>
    </source>
</evidence>
<dbReference type="GO" id="GO:0010124">
    <property type="term" value="P:phenylacetate catabolic process"/>
    <property type="evidence" value="ECO:0007669"/>
    <property type="project" value="TreeGrafter"/>
</dbReference>
<dbReference type="PANTHER" id="PTHR43853:SF8">
    <property type="entry name" value="3-KETOACYL-COA THIOLASE, PEROXISOMAL"/>
    <property type="match status" value="1"/>
</dbReference>